<dbReference type="InterPro" id="IPR006151">
    <property type="entry name" value="Shikm_DH/Glu-tRNA_Rdtase"/>
</dbReference>
<protein>
    <recommendedName>
        <fullName evidence="6">Shikimate / quinate 5-dehydrogenase, protein</fullName>
    </recommendedName>
</protein>
<reference evidence="4 5" key="1">
    <citation type="submission" date="2024-07" db="EMBL/GenBank/DDBJ databases">
        <title>Section-level genome sequencing and comparative genomics of Aspergillus sections Usti and Cavernicolus.</title>
        <authorList>
            <consortium name="Lawrence Berkeley National Laboratory"/>
            <person name="Nybo J.L."/>
            <person name="Vesth T.C."/>
            <person name="Theobald S."/>
            <person name="Frisvad J.C."/>
            <person name="Larsen T.O."/>
            <person name="Kjaerboelling I."/>
            <person name="Rothschild-Mancinelli K."/>
            <person name="Lyhne E.K."/>
            <person name="Kogle M.E."/>
            <person name="Barry K."/>
            <person name="Clum A."/>
            <person name="Na H."/>
            <person name="Ledsgaard L."/>
            <person name="Lin J."/>
            <person name="Lipzen A."/>
            <person name="Kuo A."/>
            <person name="Riley R."/>
            <person name="Mondo S."/>
            <person name="Labutti K."/>
            <person name="Haridas S."/>
            <person name="Pangalinan J."/>
            <person name="Salamov A.A."/>
            <person name="Simmons B.A."/>
            <person name="Magnuson J.K."/>
            <person name="Chen J."/>
            <person name="Drula E."/>
            <person name="Henrissat B."/>
            <person name="Wiebenga A."/>
            <person name="Lubbers R.J."/>
            <person name="Gomes A.C."/>
            <person name="Makela M.R."/>
            <person name="Stajich J."/>
            <person name="Grigoriev I.V."/>
            <person name="Mortensen U.H."/>
            <person name="De Vries R.P."/>
            <person name="Baker S.E."/>
            <person name="Andersen M.R."/>
        </authorList>
    </citation>
    <scope>NUCLEOTIDE SEQUENCE [LARGE SCALE GENOMIC DNA]</scope>
    <source>
        <strain evidence="4 5">CBS 209.92</strain>
    </source>
</reference>
<dbReference type="EMBL" id="JBFTWV010000027">
    <property type="protein sequence ID" value="KAL2796381.1"/>
    <property type="molecule type" value="Genomic_DNA"/>
</dbReference>
<dbReference type="PANTHER" id="PTHR21089">
    <property type="entry name" value="SHIKIMATE DEHYDROGENASE"/>
    <property type="match status" value="1"/>
</dbReference>
<sequence length="335" mass="36616">MATATVSSPLRDIKPKNFYIFGRTLSSSISPTIHNTAFQHHSLPYTYSIHESESMDDVAHLIRDNPAFGGASVTMPHKLQAYKVCDRLTETARVIGAVNTLVVSKNERGEKQEKKRPLIIGDNTDWSGLYAILERYFATAGTATATATPEQTSRHAHSPEGTTGLVIGAGGASRAALYALYRAGVSTIYLINRTRATAEKVRADFRELFQIHIVANLEDLPRPPEVIIGTVPAETTSDVQFASLFRAGTGMGTNTAKRGLCIDMSYKPAQTPLLNAARVCSGWVTVDGVEVLLAQGFEQYRLWTEREAPKDKVIQAVVEKMGEKTRADRGVFGML</sequence>
<dbReference type="InterPro" id="IPR046346">
    <property type="entry name" value="Aminoacid_DH-like_N_sf"/>
</dbReference>
<dbReference type="SUPFAM" id="SSF51735">
    <property type="entry name" value="NAD(P)-binding Rossmann-fold domains"/>
    <property type="match status" value="1"/>
</dbReference>
<dbReference type="PANTHER" id="PTHR21089:SF26">
    <property type="entry name" value="AROM POLYPEPTIDE, PUTATIVE-RELATED"/>
    <property type="match status" value="1"/>
</dbReference>
<dbReference type="Gene3D" id="3.40.50.720">
    <property type="entry name" value="NAD(P)-binding Rossmann-like Domain"/>
    <property type="match status" value="1"/>
</dbReference>
<name>A0ABR4GBN4_9EURO</name>
<evidence type="ECO:0000313" key="4">
    <source>
        <dbReference type="EMBL" id="KAL2796381.1"/>
    </source>
</evidence>
<keyword evidence="5" id="KW-1185">Reference proteome</keyword>
<feature type="domain" description="SDH C-terminal" evidence="3">
    <location>
        <begin position="288"/>
        <end position="317"/>
    </location>
</feature>
<feature type="domain" description="Quinate/shikimate 5-dehydrogenase/glutamyl-tRNA reductase" evidence="1">
    <location>
        <begin position="160"/>
        <end position="234"/>
    </location>
</feature>
<dbReference type="CDD" id="cd01065">
    <property type="entry name" value="NAD_bind_Shikimate_DH"/>
    <property type="match status" value="1"/>
</dbReference>
<gene>
    <name evidence="4" type="ORF">BJX66DRAFT_300092</name>
</gene>
<evidence type="ECO:0000313" key="5">
    <source>
        <dbReference type="Proteomes" id="UP001610563"/>
    </source>
</evidence>
<evidence type="ECO:0008006" key="6">
    <source>
        <dbReference type="Google" id="ProtNLM"/>
    </source>
</evidence>
<dbReference type="InterPro" id="IPR022893">
    <property type="entry name" value="Shikimate_DH_fam"/>
</dbReference>
<dbReference type="InterPro" id="IPR041121">
    <property type="entry name" value="SDH_C"/>
</dbReference>
<dbReference type="InterPro" id="IPR013708">
    <property type="entry name" value="Shikimate_DH-bd_N"/>
</dbReference>
<dbReference type="Gene3D" id="3.40.50.10860">
    <property type="entry name" value="Leucine Dehydrogenase, chain A, domain 1"/>
    <property type="match status" value="1"/>
</dbReference>
<dbReference type="Pfam" id="PF01488">
    <property type="entry name" value="Shikimate_DH"/>
    <property type="match status" value="1"/>
</dbReference>
<dbReference type="NCBIfam" id="TIGR01809">
    <property type="entry name" value="Shik-DH-AROM"/>
    <property type="match status" value="1"/>
</dbReference>
<organism evidence="4 5">
    <name type="scientific">Aspergillus keveii</name>
    <dbReference type="NCBI Taxonomy" id="714993"/>
    <lineage>
        <taxon>Eukaryota</taxon>
        <taxon>Fungi</taxon>
        <taxon>Dikarya</taxon>
        <taxon>Ascomycota</taxon>
        <taxon>Pezizomycotina</taxon>
        <taxon>Eurotiomycetes</taxon>
        <taxon>Eurotiomycetidae</taxon>
        <taxon>Eurotiales</taxon>
        <taxon>Aspergillaceae</taxon>
        <taxon>Aspergillus</taxon>
        <taxon>Aspergillus subgen. Nidulantes</taxon>
    </lineage>
</organism>
<dbReference type="SUPFAM" id="SSF53223">
    <property type="entry name" value="Aminoacid dehydrogenase-like, N-terminal domain"/>
    <property type="match status" value="1"/>
</dbReference>
<dbReference type="InterPro" id="IPR036291">
    <property type="entry name" value="NAD(P)-bd_dom_sf"/>
</dbReference>
<proteinExistence type="predicted"/>
<dbReference type="Pfam" id="PF08501">
    <property type="entry name" value="Shikimate_dh_N"/>
    <property type="match status" value="1"/>
</dbReference>
<dbReference type="InterPro" id="IPR010110">
    <property type="entry name" value="Shikimate_DH_AroM-type"/>
</dbReference>
<accession>A0ABR4GBN4</accession>
<comment type="caution">
    <text evidence="4">The sequence shown here is derived from an EMBL/GenBank/DDBJ whole genome shotgun (WGS) entry which is preliminary data.</text>
</comment>
<dbReference type="Proteomes" id="UP001610563">
    <property type="component" value="Unassembled WGS sequence"/>
</dbReference>
<evidence type="ECO:0000259" key="1">
    <source>
        <dbReference type="Pfam" id="PF01488"/>
    </source>
</evidence>
<dbReference type="Pfam" id="PF18317">
    <property type="entry name" value="SDH_C"/>
    <property type="match status" value="1"/>
</dbReference>
<feature type="domain" description="Shikimate dehydrogenase substrate binding N-terminal" evidence="2">
    <location>
        <begin position="20"/>
        <end position="101"/>
    </location>
</feature>
<evidence type="ECO:0000259" key="3">
    <source>
        <dbReference type="Pfam" id="PF18317"/>
    </source>
</evidence>
<evidence type="ECO:0000259" key="2">
    <source>
        <dbReference type="Pfam" id="PF08501"/>
    </source>
</evidence>